<feature type="transmembrane region" description="Helical" evidence="8">
    <location>
        <begin position="317"/>
        <end position="335"/>
    </location>
</feature>
<keyword evidence="5 8" id="KW-0812">Transmembrane</keyword>
<keyword evidence="3" id="KW-0328">Glycosyltransferase</keyword>
<dbReference type="EMBL" id="CP014504">
    <property type="protein sequence ID" value="AMP97241.1"/>
    <property type="molecule type" value="Genomic_DNA"/>
</dbReference>
<feature type="transmembrane region" description="Helical" evidence="8">
    <location>
        <begin position="112"/>
        <end position="131"/>
    </location>
</feature>
<evidence type="ECO:0000256" key="1">
    <source>
        <dbReference type="ARBA" id="ARBA00004651"/>
    </source>
</evidence>
<feature type="transmembrane region" description="Helical" evidence="8">
    <location>
        <begin position="211"/>
        <end position="228"/>
    </location>
</feature>
<dbReference type="RefSeq" id="WP_068395452.1">
    <property type="nucleotide sequence ID" value="NZ_CP014504.1"/>
</dbReference>
<evidence type="ECO:0000256" key="3">
    <source>
        <dbReference type="ARBA" id="ARBA00022676"/>
    </source>
</evidence>
<keyword evidence="2" id="KW-1003">Cell membrane</keyword>
<feature type="transmembrane region" description="Helical" evidence="8">
    <location>
        <begin position="167"/>
        <end position="191"/>
    </location>
</feature>
<evidence type="ECO:0000256" key="7">
    <source>
        <dbReference type="ARBA" id="ARBA00023136"/>
    </source>
</evidence>
<keyword evidence="7 8" id="KW-0472">Membrane</keyword>
<dbReference type="GO" id="GO:0016763">
    <property type="term" value="F:pentosyltransferase activity"/>
    <property type="evidence" value="ECO:0007669"/>
    <property type="project" value="TreeGrafter"/>
</dbReference>
<dbReference type="PANTHER" id="PTHR33908">
    <property type="entry name" value="MANNOSYLTRANSFERASE YKCB-RELATED"/>
    <property type="match status" value="1"/>
</dbReference>
<evidence type="ECO:0000256" key="8">
    <source>
        <dbReference type="SAM" id="Phobius"/>
    </source>
</evidence>
<dbReference type="KEGG" id="pcm:AY601_0273"/>
<evidence type="ECO:0000313" key="10">
    <source>
        <dbReference type="Proteomes" id="UP000071561"/>
    </source>
</evidence>
<dbReference type="PROSITE" id="PS51257">
    <property type="entry name" value="PROKAR_LIPOPROTEIN"/>
    <property type="match status" value="1"/>
</dbReference>
<dbReference type="GO" id="GO:0005886">
    <property type="term" value="C:plasma membrane"/>
    <property type="evidence" value="ECO:0007669"/>
    <property type="project" value="UniProtKB-SubCell"/>
</dbReference>
<feature type="transmembrane region" description="Helical" evidence="8">
    <location>
        <begin position="290"/>
        <end position="310"/>
    </location>
</feature>
<dbReference type="Proteomes" id="UP000071561">
    <property type="component" value="Chromosome"/>
</dbReference>
<gene>
    <name evidence="9" type="ORF">AY601_0273</name>
</gene>
<evidence type="ECO:0000313" key="9">
    <source>
        <dbReference type="EMBL" id="AMP97241.1"/>
    </source>
</evidence>
<evidence type="ECO:0000256" key="6">
    <source>
        <dbReference type="ARBA" id="ARBA00022989"/>
    </source>
</evidence>
<dbReference type="GO" id="GO:0009103">
    <property type="term" value="P:lipopolysaccharide biosynthetic process"/>
    <property type="evidence" value="ECO:0007669"/>
    <property type="project" value="UniProtKB-ARBA"/>
</dbReference>
<dbReference type="InterPro" id="IPR050297">
    <property type="entry name" value="LipidA_mod_glycosyltrf_83"/>
</dbReference>
<protein>
    <submittedName>
        <fullName evidence="9">Putative membrane protein</fullName>
    </submittedName>
</protein>
<evidence type="ECO:0000256" key="2">
    <source>
        <dbReference type="ARBA" id="ARBA00022475"/>
    </source>
</evidence>
<keyword evidence="4" id="KW-0808">Transferase</keyword>
<evidence type="ECO:0000256" key="5">
    <source>
        <dbReference type="ARBA" id="ARBA00022692"/>
    </source>
</evidence>
<name>A0A127V7D8_9SPHI</name>
<accession>A0A127V7D8</accession>
<comment type="subcellular location">
    <subcellularLocation>
        <location evidence="1">Cell membrane</location>
        <topology evidence="1">Multi-pass membrane protein</topology>
    </subcellularLocation>
</comment>
<dbReference type="OrthoDB" id="1491458at2"/>
<keyword evidence="10" id="KW-1185">Reference proteome</keyword>
<evidence type="ECO:0000256" key="4">
    <source>
        <dbReference type="ARBA" id="ARBA00022679"/>
    </source>
</evidence>
<feature type="transmembrane region" description="Helical" evidence="8">
    <location>
        <begin position="369"/>
        <end position="390"/>
    </location>
</feature>
<feature type="transmembrane region" description="Helical" evidence="8">
    <location>
        <begin position="14"/>
        <end position="33"/>
    </location>
</feature>
<feature type="transmembrane region" description="Helical" evidence="8">
    <location>
        <begin position="87"/>
        <end position="105"/>
    </location>
</feature>
<feature type="transmembrane region" description="Helical" evidence="8">
    <location>
        <begin position="341"/>
        <end position="357"/>
    </location>
</feature>
<reference evidence="9 10" key="1">
    <citation type="submission" date="2016-03" db="EMBL/GenBank/DDBJ databases">
        <title>Complete genome sequence of Pedobacter cryoconitis PAMC 27485.</title>
        <authorList>
            <person name="Lee J."/>
            <person name="Kim O.-S."/>
        </authorList>
    </citation>
    <scope>NUCLEOTIDE SEQUENCE [LARGE SCALE GENOMIC DNA]</scope>
    <source>
        <strain evidence="9 10">PAMC 27485</strain>
    </source>
</reference>
<keyword evidence="6 8" id="KW-1133">Transmembrane helix</keyword>
<dbReference type="AlphaFoldDB" id="A0A127V7D8"/>
<dbReference type="PANTHER" id="PTHR33908:SF11">
    <property type="entry name" value="MEMBRANE PROTEIN"/>
    <property type="match status" value="1"/>
</dbReference>
<sequence length="537" mass="63256">MCKKESSYIKNQNIWYSIIIGCGIFVRLFHLFYNRSLWLDEVYLATSLIKMNYIELVMQALDYQQKAPIGFLWSVKTCIYLLGTNEIVLRLFPMLCGIAAIPLFIPVAKYFLRPLAAVMAVALLALAPPLVFHSVEIKQYSTELFATVLILYIYIRYQHRLTWKPLLTWGILGAVILWFSYSSIFILAGMATGISCKNLYKRDWKPFFRQLVPFLLWAAGFALNYLLFTHKHAESKWAAEWFDFYHYFMPLPPVNMEELRWYPAALYHLIEYPLGLTWRLYPGNSVLLKALLNTPWLPLISLFYGIWIYIREKRYALILLFPFLFMFLASGLKLYPLNERFWVFICPLLILFIVKGTDKLASFFKSERMSLLFFILLIAAPVYSAVQTLVHPDEFIIHKRSFQKEALTYVNTHFKPGDLVYVYWNNLPGYRFYKHTYPYNFIALEGGDYRKISTSYPDYLNHLQKDFKSFEGKKRIWVIYNHLILTDIGDEIDQPAWYYLKDINPTDRLMSHLSTLGKEENVYTSFDVKVTLITLKP</sequence>
<proteinExistence type="predicted"/>
<dbReference type="PATRIC" id="fig|188932.3.peg.276"/>
<organism evidence="9 10">
    <name type="scientific">Pedobacter cryoconitis</name>
    <dbReference type="NCBI Taxonomy" id="188932"/>
    <lineage>
        <taxon>Bacteria</taxon>
        <taxon>Pseudomonadati</taxon>
        <taxon>Bacteroidota</taxon>
        <taxon>Sphingobacteriia</taxon>
        <taxon>Sphingobacteriales</taxon>
        <taxon>Sphingobacteriaceae</taxon>
        <taxon>Pedobacter</taxon>
    </lineage>
</organism>